<sequence>MEVSHGRRLCRGSRQLVRTSHRITKEEVEKLRCYFTDVLEFSKEASRKERKNVAIFVWSLGHQVHLDWVAKEIREKCKLEYNLESFAMAEDHYLLRFWEVVDCKAALRGGHGLSPVSFWPWSIGCWTLFRSQTRFAEQWSS</sequence>
<dbReference type="Proteomes" id="UP000797356">
    <property type="component" value="Chromosome 14"/>
</dbReference>
<gene>
    <name evidence="1" type="ORF">COCNU_14G000160</name>
</gene>
<dbReference type="AlphaFoldDB" id="A0A8K0IUG7"/>
<protein>
    <submittedName>
        <fullName evidence="1">Uncharacterized protein</fullName>
    </submittedName>
</protein>
<keyword evidence="2" id="KW-1185">Reference proteome</keyword>
<accession>A0A8K0IUG7</accession>
<dbReference type="EMBL" id="CM017885">
    <property type="protein sequence ID" value="KAG1367548.1"/>
    <property type="molecule type" value="Genomic_DNA"/>
</dbReference>
<proteinExistence type="predicted"/>
<reference evidence="1" key="2">
    <citation type="submission" date="2019-07" db="EMBL/GenBank/DDBJ databases">
        <authorList>
            <person name="Yang Y."/>
            <person name="Bocs S."/>
            <person name="Baudouin L."/>
        </authorList>
    </citation>
    <scope>NUCLEOTIDE SEQUENCE</scope>
    <source>
        <tissue evidence="1">Spear leaf of Hainan Tall coconut</tissue>
    </source>
</reference>
<evidence type="ECO:0000313" key="1">
    <source>
        <dbReference type="EMBL" id="KAG1367548.1"/>
    </source>
</evidence>
<evidence type="ECO:0000313" key="2">
    <source>
        <dbReference type="Proteomes" id="UP000797356"/>
    </source>
</evidence>
<comment type="caution">
    <text evidence="1">The sequence shown here is derived from an EMBL/GenBank/DDBJ whole genome shotgun (WGS) entry which is preliminary data.</text>
</comment>
<organism evidence="1 2">
    <name type="scientific">Cocos nucifera</name>
    <name type="common">Coconut palm</name>
    <dbReference type="NCBI Taxonomy" id="13894"/>
    <lineage>
        <taxon>Eukaryota</taxon>
        <taxon>Viridiplantae</taxon>
        <taxon>Streptophyta</taxon>
        <taxon>Embryophyta</taxon>
        <taxon>Tracheophyta</taxon>
        <taxon>Spermatophyta</taxon>
        <taxon>Magnoliopsida</taxon>
        <taxon>Liliopsida</taxon>
        <taxon>Arecaceae</taxon>
        <taxon>Arecoideae</taxon>
        <taxon>Cocoseae</taxon>
        <taxon>Attaleinae</taxon>
        <taxon>Cocos</taxon>
    </lineage>
</organism>
<reference evidence="1" key="1">
    <citation type="journal article" date="2017" name="Gigascience">
        <title>The genome draft of coconut (Cocos nucifera).</title>
        <authorList>
            <person name="Xiao Y."/>
            <person name="Xu P."/>
            <person name="Fan H."/>
            <person name="Baudouin L."/>
            <person name="Xia W."/>
            <person name="Bocs S."/>
            <person name="Xu J."/>
            <person name="Li Q."/>
            <person name="Guo A."/>
            <person name="Zhou L."/>
            <person name="Li J."/>
            <person name="Wu Y."/>
            <person name="Ma Z."/>
            <person name="Armero A."/>
            <person name="Issali A.E."/>
            <person name="Liu N."/>
            <person name="Peng M."/>
            <person name="Yang Y."/>
        </authorList>
    </citation>
    <scope>NUCLEOTIDE SEQUENCE</scope>
    <source>
        <tissue evidence="1">Spear leaf of Hainan Tall coconut</tissue>
    </source>
</reference>
<name>A0A8K0IUG7_COCNU</name>